<dbReference type="EnsemblMetazoa" id="LLOJ003044-RA">
    <property type="protein sequence ID" value="LLOJ003044-PA"/>
    <property type="gene ID" value="LLOJ003044"/>
</dbReference>
<evidence type="ECO:0000313" key="3">
    <source>
        <dbReference type="Proteomes" id="UP000092461"/>
    </source>
</evidence>
<evidence type="ECO:0008006" key="4">
    <source>
        <dbReference type="Google" id="ProtNLM"/>
    </source>
</evidence>
<dbReference type="EMBL" id="AJWK01009945">
    <property type="status" value="NOT_ANNOTATED_CDS"/>
    <property type="molecule type" value="Genomic_DNA"/>
</dbReference>
<keyword evidence="3" id="KW-1185">Reference proteome</keyword>
<organism evidence="2 3">
    <name type="scientific">Lutzomyia longipalpis</name>
    <name type="common">Sand fly</name>
    <dbReference type="NCBI Taxonomy" id="7200"/>
    <lineage>
        <taxon>Eukaryota</taxon>
        <taxon>Metazoa</taxon>
        <taxon>Ecdysozoa</taxon>
        <taxon>Arthropoda</taxon>
        <taxon>Hexapoda</taxon>
        <taxon>Insecta</taxon>
        <taxon>Pterygota</taxon>
        <taxon>Neoptera</taxon>
        <taxon>Endopterygota</taxon>
        <taxon>Diptera</taxon>
        <taxon>Nematocera</taxon>
        <taxon>Psychodoidea</taxon>
        <taxon>Psychodidae</taxon>
        <taxon>Lutzomyia</taxon>
        <taxon>Lutzomyia</taxon>
    </lineage>
</organism>
<accession>A0A1B0CFC3</accession>
<feature type="compositionally biased region" description="Polar residues" evidence="1">
    <location>
        <begin position="294"/>
        <end position="304"/>
    </location>
</feature>
<dbReference type="Proteomes" id="UP000092461">
    <property type="component" value="Unassembled WGS sequence"/>
</dbReference>
<dbReference type="EMBL" id="AJWK01009940">
    <property type="status" value="NOT_ANNOTATED_CDS"/>
    <property type="molecule type" value="Genomic_DNA"/>
</dbReference>
<sequence length="339" mass="39086">MVLKMPKRKYDQKLVSPARATFFDLPIYDVVVTVIAKYLSWYDLYSFSLCSKRCKDIADCMLAKGLDRVTIYGDGKYNLSPYRTIIQTSMRLRSVVLQHMDKLNNDICQKFLTNNLYLEEVKMYSCQAISSDGLLPLRSCTNLTKLSLSRMPIDQKFFKAFNEINNNLVEVNITDLNINAEELREFLAHQPHLEKITIALRDTNIKPCLVELPSLCPKMKYLDIHNAYYTPDVHDILKNLPDNCPKLTKICLSKDEFGYEDEMLIHIINKNCEVALREPDEYDAQEETYVPTFDTESSHSNSSTDPDDLVDSDRGELHFGDELTIEPTKTRHHDGESSE</sequence>
<dbReference type="InterPro" id="IPR032675">
    <property type="entry name" value="LRR_dom_sf"/>
</dbReference>
<name>A0A1B0CFC3_LUTLO</name>
<dbReference type="SUPFAM" id="SSF52047">
    <property type="entry name" value="RNI-like"/>
    <property type="match status" value="1"/>
</dbReference>
<dbReference type="VEuPathDB" id="VectorBase:LLOJ003044"/>
<feature type="region of interest" description="Disordered" evidence="1">
    <location>
        <begin position="291"/>
        <end position="339"/>
    </location>
</feature>
<reference evidence="2" key="1">
    <citation type="submission" date="2020-05" db="UniProtKB">
        <authorList>
            <consortium name="EnsemblMetazoa"/>
        </authorList>
    </citation>
    <scope>IDENTIFICATION</scope>
    <source>
        <strain evidence="2">Jacobina</strain>
    </source>
</reference>
<evidence type="ECO:0000313" key="2">
    <source>
        <dbReference type="EnsemblMetazoa" id="LLOJ003044-PA"/>
    </source>
</evidence>
<protein>
    <recommendedName>
        <fullName evidence="4">F-box domain-containing protein</fullName>
    </recommendedName>
</protein>
<dbReference type="EMBL" id="AJWK01009941">
    <property type="status" value="NOT_ANNOTATED_CDS"/>
    <property type="molecule type" value="Genomic_DNA"/>
</dbReference>
<dbReference type="EMBL" id="AJWK01009944">
    <property type="status" value="NOT_ANNOTATED_CDS"/>
    <property type="molecule type" value="Genomic_DNA"/>
</dbReference>
<dbReference type="Gene3D" id="3.80.10.10">
    <property type="entry name" value="Ribonuclease Inhibitor"/>
    <property type="match status" value="1"/>
</dbReference>
<dbReference type="EMBL" id="AJWK01009942">
    <property type="status" value="NOT_ANNOTATED_CDS"/>
    <property type="molecule type" value="Genomic_DNA"/>
</dbReference>
<evidence type="ECO:0000256" key="1">
    <source>
        <dbReference type="SAM" id="MobiDB-lite"/>
    </source>
</evidence>
<dbReference type="AlphaFoldDB" id="A0A1B0CFC3"/>
<proteinExistence type="predicted"/>
<dbReference type="VEuPathDB" id="VectorBase:LLONM1_000799"/>
<dbReference type="EMBL" id="AJWK01009946">
    <property type="status" value="NOT_ANNOTATED_CDS"/>
    <property type="molecule type" value="Genomic_DNA"/>
</dbReference>
<dbReference type="EMBL" id="AJWK01009943">
    <property type="status" value="NOT_ANNOTATED_CDS"/>
    <property type="molecule type" value="Genomic_DNA"/>
</dbReference>
<feature type="compositionally biased region" description="Basic and acidic residues" evidence="1">
    <location>
        <begin position="311"/>
        <end position="321"/>
    </location>
</feature>